<dbReference type="Proteomes" id="UP001303046">
    <property type="component" value="Unassembled WGS sequence"/>
</dbReference>
<dbReference type="InterPro" id="IPR028031">
    <property type="entry name" value="DUF4460"/>
</dbReference>
<evidence type="ECO:0000313" key="3">
    <source>
        <dbReference type="EMBL" id="KAK6759906.1"/>
    </source>
</evidence>
<evidence type="ECO:0000259" key="1">
    <source>
        <dbReference type="Pfam" id="PF14687"/>
    </source>
</evidence>
<organism evidence="3 4">
    <name type="scientific">Necator americanus</name>
    <name type="common">Human hookworm</name>
    <dbReference type="NCBI Taxonomy" id="51031"/>
    <lineage>
        <taxon>Eukaryota</taxon>
        <taxon>Metazoa</taxon>
        <taxon>Ecdysozoa</taxon>
        <taxon>Nematoda</taxon>
        <taxon>Chromadorea</taxon>
        <taxon>Rhabditida</taxon>
        <taxon>Rhabditina</taxon>
        <taxon>Rhabditomorpha</taxon>
        <taxon>Strongyloidea</taxon>
        <taxon>Ancylostomatidae</taxon>
        <taxon>Bunostominae</taxon>
        <taxon>Necator</taxon>
    </lineage>
</organism>
<comment type="caution">
    <text evidence="3">The sequence shown here is derived from an EMBL/GenBank/DDBJ whole genome shotgun (WGS) entry which is preliminary data.</text>
</comment>
<sequence length="462" mass="52661">MRPRGLSLHDVSIALRPFYFAVHPDRFARNPKVREQNEKSLQVFNGYLNDLFPVSNTIRPTDVRFSIIDKENNDLQDIRITLSGTDPMRIVKQALESCKLSTKDIPSQRLKDTFSWAPSGSSLGDNGFRSANIEQDLLKLYLQRKRREHARNDLGSMLRTSRDDALRKSKEAELMRLTLKDDIDDIKWRTGAKDVVWQMDWAESHMRRCLGNLSRLLDHSSSKVKDTVIHALYKNVLRFGRGSYVCCDGSIQLGADNVPEQWEQVCMEASVRRAQLPQLRNAAADLRQLLGGAIVIITHHNGLAQSLQQINSLGIRVRSREDLLPELAKHGKDTMVEVVTSYDELAVGQDGRLLIPCNVDIAALCSFLKDSAETSRSVNKTMLQHMTELEVDRQDCERHLCLSSLEWEHGMRPDEVLQCVRRLRDVDEETRQNLRGLGIKLSLNPNVFVMSDGRISIPLNWI</sequence>
<feature type="domain" description="DUF4460" evidence="1">
    <location>
        <begin position="5"/>
        <end position="100"/>
    </location>
</feature>
<keyword evidence="4" id="KW-1185">Reference proteome</keyword>
<evidence type="ECO:0000313" key="4">
    <source>
        <dbReference type="Proteomes" id="UP001303046"/>
    </source>
</evidence>
<dbReference type="EMBL" id="JAVFWL010000006">
    <property type="protein sequence ID" value="KAK6759906.1"/>
    <property type="molecule type" value="Genomic_DNA"/>
</dbReference>
<dbReference type="Pfam" id="PF14688">
    <property type="entry name" value="DUF4461"/>
    <property type="match status" value="1"/>
</dbReference>
<dbReference type="InterPro" id="IPR027986">
    <property type="entry name" value="TCAIM"/>
</dbReference>
<evidence type="ECO:0000259" key="2">
    <source>
        <dbReference type="Pfam" id="PF14688"/>
    </source>
</evidence>
<feature type="domain" description="DUF4461" evidence="2">
    <location>
        <begin position="153"/>
        <end position="461"/>
    </location>
</feature>
<dbReference type="InterPro" id="IPR027989">
    <property type="entry name" value="DUF4461"/>
</dbReference>
<dbReference type="PANTHER" id="PTHR31596">
    <property type="entry name" value="T-CELL ACTIVATION INHIBITOR, MITOCHONDRIAL"/>
    <property type="match status" value="1"/>
</dbReference>
<accession>A0ABR1EB66</accession>
<name>A0ABR1EB66_NECAM</name>
<gene>
    <name evidence="3" type="primary">Necator_chrX.g21621</name>
    <name evidence="3" type="ORF">RB195_021460</name>
</gene>
<dbReference type="Pfam" id="PF14687">
    <property type="entry name" value="DUF4460"/>
    <property type="match status" value="1"/>
</dbReference>
<evidence type="ECO:0008006" key="5">
    <source>
        <dbReference type="Google" id="ProtNLM"/>
    </source>
</evidence>
<proteinExistence type="predicted"/>
<protein>
    <recommendedName>
        <fullName evidence="5">T-cell activation inhibitor, mitochondrial</fullName>
    </recommendedName>
</protein>
<dbReference type="PANTHER" id="PTHR31596:SF1">
    <property type="entry name" value="T-CELL ACTIVATION INHIBITOR, MITOCHONDRIAL"/>
    <property type="match status" value="1"/>
</dbReference>
<reference evidence="3 4" key="1">
    <citation type="submission" date="2023-08" db="EMBL/GenBank/DDBJ databases">
        <title>A Necator americanus chromosomal reference genome.</title>
        <authorList>
            <person name="Ilik V."/>
            <person name="Petrzelkova K.J."/>
            <person name="Pardy F."/>
            <person name="Fuh T."/>
            <person name="Niatou-Singa F.S."/>
            <person name="Gouil Q."/>
            <person name="Baker L."/>
            <person name="Ritchie M.E."/>
            <person name="Jex A.R."/>
            <person name="Gazzola D."/>
            <person name="Li H."/>
            <person name="Toshio Fujiwara R."/>
            <person name="Zhan B."/>
            <person name="Aroian R.V."/>
            <person name="Pafco B."/>
            <person name="Schwarz E.M."/>
        </authorList>
    </citation>
    <scope>NUCLEOTIDE SEQUENCE [LARGE SCALE GENOMIC DNA]</scope>
    <source>
        <strain evidence="3 4">Aroian</strain>
        <tissue evidence="3">Whole animal</tissue>
    </source>
</reference>